<gene>
    <name evidence="2" type="ORF">J4051_10970</name>
</gene>
<organism evidence="2 3">
    <name type="scientific">Gelidibacter pelagius</name>
    <dbReference type="NCBI Taxonomy" id="2819985"/>
    <lineage>
        <taxon>Bacteria</taxon>
        <taxon>Pseudomonadati</taxon>
        <taxon>Bacteroidota</taxon>
        <taxon>Flavobacteriia</taxon>
        <taxon>Flavobacteriales</taxon>
        <taxon>Flavobacteriaceae</taxon>
        <taxon>Gelidibacter</taxon>
    </lineage>
</organism>
<dbReference type="EMBL" id="JAGEVG010000011">
    <property type="protein sequence ID" value="MBO3098792.1"/>
    <property type="molecule type" value="Genomic_DNA"/>
</dbReference>
<keyword evidence="3" id="KW-1185">Reference proteome</keyword>
<keyword evidence="1" id="KW-0472">Membrane</keyword>
<proteinExistence type="predicted"/>
<keyword evidence="1" id="KW-0812">Transmembrane</keyword>
<evidence type="ECO:0000313" key="2">
    <source>
        <dbReference type="EMBL" id="MBO3098792.1"/>
    </source>
</evidence>
<comment type="caution">
    <text evidence="2">The sequence shown here is derived from an EMBL/GenBank/DDBJ whole genome shotgun (WGS) entry which is preliminary data.</text>
</comment>
<reference evidence="2 3" key="1">
    <citation type="submission" date="2021-03" db="EMBL/GenBank/DDBJ databases">
        <title>Gelidibacter sp. nov., isolated from costal sediment.</title>
        <authorList>
            <person name="Lun K.-Y."/>
        </authorList>
    </citation>
    <scope>NUCLEOTIDE SEQUENCE [LARGE SCALE GENOMIC DNA]</scope>
    <source>
        <strain evidence="2 3">DF109</strain>
    </source>
</reference>
<evidence type="ECO:0000313" key="3">
    <source>
        <dbReference type="Proteomes" id="UP000681315"/>
    </source>
</evidence>
<name>A0ABS3SSU7_9FLAO</name>
<sequence length="159" mass="18712">MKKKLHIEIGSDLKTINGIGFFMTFFGQIAFFVTGILLWSNNYFPLKEKEISFVGLTNSDFYLIFILSLLVTIIGFILKNLCKYETVDLEIYDNRIVFRTEQNRVELLNEKIYKLIPKTNSWNGKKRLNIKMFDLSIYKSQMNKATYSELTDLYANKFI</sequence>
<protein>
    <submittedName>
        <fullName evidence="2">Uncharacterized protein</fullName>
    </submittedName>
</protein>
<dbReference type="RefSeq" id="WP_208233911.1">
    <property type="nucleotide sequence ID" value="NZ_JAGEVG010000011.1"/>
</dbReference>
<feature type="transmembrane region" description="Helical" evidence="1">
    <location>
        <begin position="21"/>
        <end position="41"/>
    </location>
</feature>
<evidence type="ECO:0000256" key="1">
    <source>
        <dbReference type="SAM" id="Phobius"/>
    </source>
</evidence>
<accession>A0ABS3SSU7</accession>
<dbReference type="Proteomes" id="UP000681315">
    <property type="component" value="Unassembled WGS sequence"/>
</dbReference>
<feature type="transmembrane region" description="Helical" evidence="1">
    <location>
        <begin position="61"/>
        <end position="78"/>
    </location>
</feature>
<keyword evidence="1" id="KW-1133">Transmembrane helix</keyword>